<keyword evidence="2" id="KW-1185">Reference proteome</keyword>
<evidence type="ECO:0000313" key="1">
    <source>
        <dbReference type="EMBL" id="QQP93730.1"/>
    </source>
</evidence>
<protein>
    <submittedName>
        <fullName evidence="1">Sulfotransferase</fullName>
    </submittedName>
</protein>
<sequence>MNTSYKILYIVGMTHSGSTLLDLLIAKNSLAVSVGEVWQLANLANTRYKKDAKTLLGNECTCGAETIWHCSFWPRIDAVVQREGGISLRDLDLNSDDPETFRLHNKLIFDAVAEVTGARIIIDSSKIQSRLAKLVAAGFVEILPLHLMRDPRGQVCSIVHRVHRLQHSVFRPSLRYCRETLATVMFLHGRPHLSVQYENLALDPPGELRRIMEWTGLAYEPAQLAWTDQVTHNIDGNVMRRSTSNEIRSDEKWRERLTIGQKIAIRALTLPAVAMARLWERTKGPAAKPLDMAVPPRSKSA</sequence>
<proteinExistence type="predicted"/>
<accession>A0ABX7BH87</accession>
<keyword evidence="1" id="KW-0614">Plasmid</keyword>
<reference evidence="1" key="1">
    <citation type="submission" date="2021-02" db="EMBL/GenBank/DDBJ databases">
        <title>Skermanella TT6 skin isolate.</title>
        <authorList>
            <person name="Lee K."/>
            <person name="Ganzorig M."/>
        </authorList>
    </citation>
    <scope>NUCLEOTIDE SEQUENCE</scope>
    <source>
        <strain evidence="1">TT6</strain>
    </source>
</reference>
<dbReference type="SUPFAM" id="SSF52540">
    <property type="entry name" value="P-loop containing nucleoside triphosphate hydrolases"/>
    <property type="match status" value="1"/>
</dbReference>
<dbReference type="Gene3D" id="3.40.50.300">
    <property type="entry name" value="P-loop containing nucleotide triphosphate hydrolases"/>
    <property type="match status" value="1"/>
</dbReference>
<evidence type="ECO:0000313" key="2">
    <source>
        <dbReference type="Proteomes" id="UP000595197"/>
    </source>
</evidence>
<gene>
    <name evidence="1" type="ORF">IGS68_32480</name>
</gene>
<dbReference type="EMBL" id="CP067422">
    <property type="protein sequence ID" value="QQP93730.1"/>
    <property type="molecule type" value="Genomic_DNA"/>
</dbReference>
<dbReference type="Proteomes" id="UP000595197">
    <property type="component" value="Plasmid pTT6-2"/>
</dbReference>
<dbReference type="InterPro" id="IPR027417">
    <property type="entry name" value="P-loop_NTPase"/>
</dbReference>
<organism evidence="1 2">
    <name type="scientific">Skermanella cutis</name>
    <dbReference type="NCBI Taxonomy" id="2775420"/>
    <lineage>
        <taxon>Bacteria</taxon>
        <taxon>Pseudomonadati</taxon>
        <taxon>Pseudomonadota</taxon>
        <taxon>Alphaproteobacteria</taxon>
        <taxon>Rhodospirillales</taxon>
        <taxon>Azospirillaceae</taxon>
        <taxon>Skermanella</taxon>
    </lineage>
</organism>
<geneLocation type="plasmid" evidence="1 2">
    <name>pTT6-2</name>
</geneLocation>
<name>A0ABX7BH87_9PROT</name>
<dbReference type="RefSeq" id="WP_201083508.1">
    <property type="nucleotide sequence ID" value="NZ_CP067422.1"/>
</dbReference>
<dbReference type="Pfam" id="PF13469">
    <property type="entry name" value="Sulfotransfer_3"/>
    <property type="match status" value="1"/>
</dbReference>